<proteinExistence type="predicted"/>
<organism evidence="2">
    <name type="scientific">uncultured Quadrisphaera sp</name>
    <dbReference type="NCBI Taxonomy" id="904978"/>
    <lineage>
        <taxon>Bacteria</taxon>
        <taxon>Bacillati</taxon>
        <taxon>Actinomycetota</taxon>
        <taxon>Actinomycetes</taxon>
        <taxon>Kineosporiales</taxon>
        <taxon>Kineosporiaceae</taxon>
        <taxon>Quadrisphaera</taxon>
        <taxon>environmental samples</taxon>
    </lineage>
</organism>
<protein>
    <submittedName>
        <fullName evidence="2">Uncharacterized protein</fullName>
    </submittedName>
</protein>
<dbReference type="AlphaFoldDB" id="A0A6J4PVA5"/>
<accession>A0A6J4PVA5</accession>
<name>A0A6J4PVA5_9ACTN</name>
<feature type="region of interest" description="Disordered" evidence="1">
    <location>
        <begin position="20"/>
        <end position="40"/>
    </location>
</feature>
<feature type="region of interest" description="Disordered" evidence="1">
    <location>
        <begin position="54"/>
        <end position="172"/>
    </location>
</feature>
<feature type="non-terminal residue" evidence="2">
    <location>
        <position position="1"/>
    </location>
</feature>
<feature type="non-terminal residue" evidence="2">
    <location>
        <position position="172"/>
    </location>
</feature>
<reference evidence="2" key="1">
    <citation type="submission" date="2020-02" db="EMBL/GenBank/DDBJ databases">
        <authorList>
            <person name="Meier V. D."/>
        </authorList>
    </citation>
    <scope>NUCLEOTIDE SEQUENCE</scope>
    <source>
        <strain evidence="2">AVDCRST_MAG35</strain>
    </source>
</reference>
<evidence type="ECO:0000256" key="1">
    <source>
        <dbReference type="SAM" id="MobiDB-lite"/>
    </source>
</evidence>
<dbReference type="EMBL" id="CADCUY010000476">
    <property type="protein sequence ID" value="CAA9426546.1"/>
    <property type="molecule type" value="Genomic_DNA"/>
</dbReference>
<feature type="compositionally biased region" description="Basic and acidic residues" evidence="1">
    <location>
        <begin position="112"/>
        <end position="128"/>
    </location>
</feature>
<gene>
    <name evidence="2" type="ORF">AVDCRST_MAG35-2319</name>
</gene>
<sequence>DWAGGGELRRARGYLAALVDRGGRGGGVHRSRGSPARPRPAVVRLAGAGCRARHRRHRLSLRPPGVDRARGRLGPGRDALRRTGTGTAVADRRRAPPDRLLGRRRRRTRAGRRGDAAPRAHRPAAEVHRRAHGPGADPGPLAAVRGAGGAPHRNSGRHPRRGPAITGDTGVV</sequence>
<feature type="compositionally biased region" description="Basic residues" evidence="1">
    <location>
        <begin position="102"/>
        <end position="111"/>
    </location>
</feature>
<feature type="compositionally biased region" description="Basic and acidic residues" evidence="1">
    <location>
        <begin position="90"/>
        <end position="101"/>
    </location>
</feature>
<evidence type="ECO:0000313" key="2">
    <source>
        <dbReference type="EMBL" id="CAA9426546.1"/>
    </source>
</evidence>